<proteinExistence type="predicted"/>
<reference evidence="1 2" key="1">
    <citation type="submission" date="2021-01" db="EMBL/GenBank/DDBJ databases">
        <title>Chromosome-level genome assembly of a human fungal pathogen reveals clustering of transcriptionally co-regulated genes.</title>
        <authorList>
            <person name="Voorhies M."/>
            <person name="Cohen S."/>
            <person name="Shea T.P."/>
            <person name="Petrus S."/>
            <person name="Munoz J.F."/>
            <person name="Poplawski S."/>
            <person name="Goldman W.E."/>
            <person name="Michael T."/>
            <person name="Cuomo C.A."/>
            <person name="Sil A."/>
            <person name="Beyhan S."/>
        </authorList>
    </citation>
    <scope>NUCLEOTIDE SEQUENCE [LARGE SCALE GENOMIC DNA]</scope>
    <source>
        <strain evidence="1 2">G184AR</strain>
    </source>
</reference>
<dbReference type="AlphaFoldDB" id="A0A8H7YV25"/>
<name>A0A8H7YV25_AJECA</name>
<protein>
    <submittedName>
        <fullName evidence="1">Uncharacterized protein</fullName>
    </submittedName>
</protein>
<dbReference type="Proteomes" id="UP000670092">
    <property type="component" value="Unassembled WGS sequence"/>
</dbReference>
<dbReference type="VEuPathDB" id="FungiDB:I7I52_09268"/>
<comment type="caution">
    <text evidence="1">The sequence shown here is derived from an EMBL/GenBank/DDBJ whole genome shotgun (WGS) entry which is preliminary data.</text>
</comment>
<evidence type="ECO:0000313" key="1">
    <source>
        <dbReference type="EMBL" id="KAG5299080.1"/>
    </source>
</evidence>
<evidence type="ECO:0000313" key="2">
    <source>
        <dbReference type="Proteomes" id="UP000670092"/>
    </source>
</evidence>
<dbReference type="EMBL" id="JAEVHI010000002">
    <property type="protein sequence ID" value="KAG5299080.1"/>
    <property type="molecule type" value="Genomic_DNA"/>
</dbReference>
<accession>A0A8H7YV25</accession>
<gene>
    <name evidence="1" type="ORF">I7I52_09268</name>
</gene>
<sequence length="75" mass="8391">MGIQSIFSSQQKLSSRGCTRAKARSYESRVCCVLKAVEAGYRGGISGEERAENSGGWEFICFERGITRQDLYVLY</sequence>
<organism evidence="1 2">
    <name type="scientific">Ajellomyces capsulatus</name>
    <name type="common">Darling's disease fungus</name>
    <name type="synonym">Histoplasma capsulatum</name>
    <dbReference type="NCBI Taxonomy" id="5037"/>
    <lineage>
        <taxon>Eukaryota</taxon>
        <taxon>Fungi</taxon>
        <taxon>Dikarya</taxon>
        <taxon>Ascomycota</taxon>
        <taxon>Pezizomycotina</taxon>
        <taxon>Eurotiomycetes</taxon>
        <taxon>Eurotiomycetidae</taxon>
        <taxon>Onygenales</taxon>
        <taxon>Ajellomycetaceae</taxon>
        <taxon>Histoplasma</taxon>
    </lineage>
</organism>